<dbReference type="EMBL" id="BOMM01000078">
    <property type="protein sequence ID" value="GIE16117.1"/>
    <property type="molecule type" value="Genomic_DNA"/>
</dbReference>
<proteinExistence type="predicted"/>
<dbReference type="AlphaFoldDB" id="A0A919JA78"/>
<evidence type="ECO:0000313" key="3">
    <source>
        <dbReference type="Proteomes" id="UP000598174"/>
    </source>
</evidence>
<organism evidence="2 3">
    <name type="scientific">Paractinoplanes ferrugineus</name>
    <dbReference type="NCBI Taxonomy" id="113564"/>
    <lineage>
        <taxon>Bacteria</taxon>
        <taxon>Bacillati</taxon>
        <taxon>Actinomycetota</taxon>
        <taxon>Actinomycetes</taxon>
        <taxon>Micromonosporales</taxon>
        <taxon>Micromonosporaceae</taxon>
        <taxon>Paractinoplanes</taxon>
    </lineage>
</organism>
<dbReference type="RefSeq" id="WP_203822461.1">
    <property type="nucleotide sequence ID" value="NZ_BAAABP010000033.1"/>
</dbReference>
<gene>
    <name evidence="2" type="ORF">Afe05nite_79570</name>
</gene>
<evidence type="ECO:0000259" key="1">
    <source>
        <dbReference type="Pfam" id="PF25535"/>
    </source>
</evidence>
<keyword evidence="3" id="KW-1185">Reference proteome</keyword>
<evidence type="ECO:0000313" key="2">
    <source>
        <dbReference type="EMBL" id="GIE16117.1"/>
    </source>
</evidence>
<feature type="domain" description="DUF7919" evidence="1">
    <location>
        <begin position="2"/>
        <end position="111"/>
    </location>
</feature>
<comment type="caution">
    <text evidence="2">The sequence shown here is derived from an EMBL/GenBank/DDBJ whole genome shotgun (WGS) entry which is preliminary data.</text>
</comment>
<reference evidence="2" key="1">
    <citation type="submission" date="2021-01" db="EMBL/GenBank/DDBJ databases">
        <title>Whole genome shotgun sequence of Actinoplanes ferrugineus NBRC 15555.</title>
        <authorList>
            <person name="Komaki H."/>
            <person name="Tamura T."/>
        </authorList>
    </citation>
    <scope>NUCLEOTIDE SEQUENCE</scope>
    <source>
        <strain evidence="2">NBRC 15555</strain>
    </source>
</reference>
<dbReference type="Proteomes" id="UP000598174">
    <property type="component" value="Unassembled WGS sequence"/>
</dbReference>
<sequence>MTEFADLSPYTYLGSGRAMRNVGWLGPDSGFPAGPVDDVVLEQLARWAREPANLTRGRHGCEFCPGPVAALGNGEIHVTGADGTTYAAPTLLVHYIEVHGYRPPDEFLAAVRHAATG</sequence>
<name>A0A919JA78_9ACTN</name>
<protein>
    <recommendedName>
        <fullName evidence="1">DUF7919 domain-containing protein</fullName>
    </recommendedName>
</protein>
<accession>A0A919JA78</accession>
<dbReference type="InterPro" id="IPR057679">
    <property type="entry name" value="DUF7919"/>
</dbReference>
<dbReference type="Pfam" id="PF25535">
    <property type="entry name" value="DUF7919"/>
    <property type="match status" value="1"/>
</dbReference>